<keyword evidence="10" id="KW-0804">Transcription</keyword>
<reference evidence="12 13" key="1">
    <citation type="submission" date="2019-08" db="EMBL/GenBank/DDBJ databases">
        <authorList>
            <person name="Tisher V."/>
            <person name="Wilcox J."/>
            <person name="Boggs D."/>
            <person name="Byrne M."/>
            <person name="Copriviza J."/>
            <person name="deSilva C."/>
            <person name="Devereaux C."/>
            <person name="Hart C."/>
            <person name="Holyfield W."/>
            <person name="Sciammas C."/>
            <person name="Splaine-Duchscherer K."/>
            <person name="Bonilla C."/>
            <person name="Ettinger A.-S.H."/>
            <person name="Ettinger W.F."/>
            <person name="Haydock J."/>
            <person name="Anders K.R."/>
            <person name="Garlena R.A."/>
            <person name="Russell D.A."/>
            <person name="Pope W.H."/>
            <person name="Jacobs-Sera D."/>
            <person name="Hatfull G.F."/>
        </authorList>
    </citation>
    <scope>NUCLEOTIDE SEQUENCE [LARGE SCALE GENOMIC DNA]</scope>
</reference>
<dbReference type="GeneID" id="60325021"/>
<evidence type="ECO:0000259" key="11">
    <source>
        <dbReference type="PROSITE" id="PS51674"/>
    </source>
</evidence>
<evidence type="ECO:0000256" key="10">
    <source>
        <dbReference type="ARBA" id="ARBA00023163"/>
    </source>
</evidence>
<dbReference type="EMBL" id="MN284895">
    <property type="protein sequence ID" value="QFP94839.1"/>
    <property type="molecule type" value="Genomic_DNA"/>
</dbReference>
<keyword evidence="8" id="KW-0238">DNA-binding</keyword>
<keyword evidence="6" id="KW-0411">Iron-sulfur</keyword>
<name>A0A5P8D912_9CAUD</name>
<dbReference type="KEGG" id="vg:60325021"/>
<evidence type="ECO:0000256" key="2">
    <source>
        <dbReference type="ARBA" id="ARBA00006597"/>
    </source>
</evidence>
<keyword evidence="7" id="KW-0805">Transcription regulation</keyword>
<dbReference type="GO" id="GO:0051539">
    <property type="term" value="F:4 iron, 4 sulfur cluster binding"/>
    <property type="evidence" value="ECO:0007669"/>
    <property type="project" value="UniProtKB-KW"/>
</dbReference>
<dbReference type="PANTHER" id="PTHR38839:SF4">
    <property type="entry name" value="TRANSCRIPTIONAL REGULATOR WHIB"/>
    <property type="match status" value="1"/>
</dbReference>
<dbReference type="GO" id="GO:0045892">
    <property type="term" value="P:negative regulation of DNA-templated transcription"/>
    <property type="evidence" value="ECO:0007669"/>
    <property type="project" value="TreeGrafter"/>
</dbReference>
<dbReference type="Pfam" id="PF02467">
    <property type="entry name" value="Whib"/>
    <property type="match status" value="1"/>
</dbReference>
<gene>
    <name evidence="12" type="primary">53</name>
    <name evidence="12" type="ORF">SEA_MARSHAWN_53</name>
</gene>
<evidence type="ECO:0000256" key="3">
    <source>
        <dbReference type="ARBA" id="ARBA00022485"/>
    </source>
</evidence>
<dbReference type="GO" id="GO:0003677">
    <property type="term" value="F:DNA binding"/>
    <property type="evidence" value="ECO:0007669"/>
    <property type="project" value="UniProtKB-KW"/>
</dbReference>
<proteinExistence type="inferred from homology"/>
<evidence type="ECO:0000256" key="4">
    <source>
        <dbReference type="ARBA" id="ARBA00022723"/>
    </source>
</evidence>
<protein>
    <submittedName>
        <fullName evidence="12">WhiB family transcription factor</fullName>
    </submittedName>
</protein>
<evidence type="ECO:0000256" key="8">
    <source>
        <dbReference type="ARBA" id="ARBA00023125"/>
    </source>
</evidence>
<evidence type="ECO:0000256" key="9">
    <source>
        <dbReference type="ARBA" id="ARBA00023157"/>
    </source>
</evidence>
<dbReference type="Proteomes" id="UP000325974">
    <property type="component" value="Segment"/>
</dbReference>
<dbReference type="RefSeq" id="YP_009953546.1">
    <property type="nucleotide sequence ID" value="NC_051623.1"/>
</dbReference>
<dbReference type="PANTHER" id="PTHR38839">
    <property type="entry name" value="TRANSCRIPTIONAL REGULATOR WHID-RELATED"/>
    <property type="match status" value="1"/>
</dbReference>
<evidence type="ECO:0000256" key="7">
    <source>
        <dbReference type="ARBA" id="ARBA00023015"/>
    </source>
</evidence>
<comment type="cofactor">
    <cofactor evidence="1">
        <name>[4Fe-4S] cluster</name>
        <dbReference type="ChEBI" id="CHEBI:49883"/>
    </cofactor>
</comment>
<dbReference type="InterPro" id="IPR003482">
    <property type="entry name" value="Whib"/>
</dbReference>
<comment type="similarity">
    <text evidence="2">Belongs to the WhiB family.</text>
</comment>
<evidence type="ECO:0000313" key="13">
    <source>
        <dbReference type="Proteomes" id="UP000325974"/>
    </source>
</evidence>
<dbReference type="InterPro" id="IPR034768">
    <property type="entry name" value="4FE4S_WBL"/>
</dbReference>
<organism evidence="12 13">
    <name type="scientific">Mycobacterium phage Marshawn</name>
    <dbReference type="NCBI Taxonomy" id="2652423"/>
    <lineage>
        <taxon>Viruses</taxon>
        <taxon>Duplodnaviria</taxon>
        <taxon>Heunggongvirae</taxon>
        <taxon>Uroviricota</taxon>
        <taxon>Caudoviricetes</taxon>
        <taxon>Weiservirinae</taxon>
        <taxon>Anayavirus</taxon>
        <taxon>Anayavirus marshawn</taxon>
    </lineage>
</organism>
<dbReference type="HAMAP" id="MF_01479">
    <property type="entry name" value="WhiB"/>
    <property type="match status" value="1"/>
</dbReference>
<keyword evidence="4" id="KW-0479">Metal-binding</keyword>
<keyword evidence="3" id="KW-0004">4Fe-4S</keyword>
<dbReference type="GO" id="GO:0046872">
    <property type="term" value="F:metal ion binding"/>
    <property type="evidence" value="ECO:0007669"/>
    <property type="project" value="UniProtKB-KW"/>
</dbReference>
<accession>A0A5P8D912</accession>
<evidence type="ECO:0000256" key="6">
    <source>
        <dbReference type="ARBA" id="ARBA00023014"/>
    </source>
</evidence>
<keyword evidence="13" id="KW-1185">Reference proteome</keyword>
<dbReference type="GO" id="GO:0047134">
    <property type="term" value="F:protein-disulfide reductase [NAD(P)H] activity"/>
    <property type="evidence" value="ECO:0007669"/>
    <property type="project" value="TreeGrafter"/>
</dbReference>
<evidence type="ECO:0000256" key="5">
    <source>
        <dbReference type="ARBA" id="ARBA00023004"/>
    </source>
</evidence>
<feature type="domain" description="4Fe-4S Wbl-type" evidence="11">
    <location>
        <begin position="18"/>
        <end position="76"/>
    </location>
</feature>
<evidence type="ECO:0000256" key="1">
    <source>
        <dbReference type="ARBA" id="ARBA00001966"/>
    </source>
</evidence>
<keyword evidence="9" id="KW-1015">Disulfide bond</keyword>
<keyword evidence="5" id="KW-0408">Iron</keyword>
<sequence length="86" mass="9618">MNAAEIFTLPEAWEHDALCVQTDPHLFFPQKGKGARDAKRICARCPVVDECLDRAMAFGVEVEGIWGGTTQRDRRAMKRAEREAAA</sequence>
<dbReference type="PROSITE" id="PS51674">
    <property type="entry name" value="4FE4S_WBL"/>
    <property type="match status" value="1"/>
</dbReference>
<evidence type="ECO:0000313" key="12">
    <source>
        <dbReference type="EMBL" id="QFP94839.1"/>
    </source>
</evidence>